<accession>A0A543FZP0</accession>
<organism evidence="1 2">
    <name type="scientific">Flavobacterium branchiophilum</name>
    <dbReference type="NCBI Taxonomy" id="55197"/>
    <lineage>
        <taxon>Bacteria</taxon>
        <taxon>Pseudomonadati</taxon>
        <taxon>Bacteroidota</taxon>
        <taxon>Flavobacteriia</taxon>
        <taxon>Flavobacteriales</taxon>
        <taxon>Flavobacteriaceae</taxon>
        <taxon>Flavobacterium</taxon>
    </lineage>
</organism>
<dbReference type="SUPFAM" id="SSF103088">
    <property type="entry name" value="OmpA-like"/>
    <property type="match status" value="1"/>
</dbReference>
<reference evidence="1 2" key="1">
    <citation type="submission" date="2019-06" db="EMBL/GenBank/DDBJ databases">
        <title>Genomic Encyclopedia of Archaeal and Bacterial Type Strains, Phase II (KMG-II): from individual species to whole genera.</title>
        <authorList>
            <person name="Goeker M."/>
        </authorList>
    </citation>
    <scope>NUCLEOTIDE SEQUENCE [LARGE SCALE GENOMIC DNA]</scope>
    <source>
        <strain evidence="1 2">DSM 24789</strain>
    </source>
</reference>
<dbReference type="Proteomes" id="UP000320773">
    <property type="component" value="Unassembled WGS sequence"/>
</dbReference>
<proteinExistence type="predicted"/>
<dbReference type="RefSeq" id="WP_089081154.1">
    <property type="nucleotide sequence ID" value="NZ_VFPJ01000001.1"/>
</dbReference>
<protein>
    <recommendedName>
        <fullName evidence="3">OmpA-like domain-containing protein</fullName>
    </recommendedName>
</protein>
<evidence type="ECO:0000313" key="1">
    <source>
        <dbReference type="EMBL" id="TQM39302.1"/>
    </source>
</evidence>
<dbReference type="AlphaFoldDB" id="A0A543FZP0"/>
<comment type="caution">
    <text evidence="1">The sequence shown here is derived from an EMBL/GenBank/DDBJ whole genome shotgun (WGS) entry which is preliminary data.</text>
</comment>
<evidence type="ECO:0008006" key="3">
    <source>
        <dbReference type="Google" id="ProtNLM"/>
    </source>
</evidence>
<gene>
    <name evidence="1" type="ORF">BC670_0082</name>
</gene>
<dbReference type="EMBL" id="VFPJ01000001">
    <property type="protein sequence ID" value="TQM39302.1"/>
    <property type="molecule type" value="Genomic_DNA"/>
</dbReference>
<evidence type="ECO:0000313" key="2">
    <source>
        <dbReference type="Proteomes" id="UP000320773"/>
    </source>
</evidence>
<dbReference type="InterPro" id="IPR036737">
    <property type="entry name" value="OmpA-like_sf"/>
</dbReference>
<name>A0A543FZP0_9FLAO</name>
<dbReference type="Gene3D" id="3.30.1330.60">
    <property type="entry name" value="OmpA-like domain"/>
    <property type="match status" value="1"/>
</dbReference>
<sequence length="94" mass="10423">MNDKTLNDLLKTLKEYPEVMLLIQGNVSNKNNPTWRENTNIRIDDGRGTVGELQLSRAKAIKRFLVQRGIDPDRLSVGKGVIGSGTKSATIQSQ</sequence>